<dbReference type="EnsemblFungi" id="MAPG_11452T0">
    <property type="protein sequence ID" value="MAPG_11452T0"/>
    <property type="gene ID" value="MAPG_11452"/>
</dbReference>
<feature type="transmembrane region" description="Helical" evidence="7">
    <location>
        <begin position="153"/>
        <end position="175"/>
    </location>
</feature>
<evidence type="ECO:0000313" key="10">
    <source>
        <dbReference type="EnsemblFungi" id="MAPG_11452T0"/>
    </source>
</evidence>
<dbReference type="FunFam" id="1.20.1250.20:FF:000134">
    <property type="entry name" value="MFS sugar transporter protein"/>
    <property type="match status" value="1"/>
</dbReference>
<dbReference type="EMBL" id="GL876981">
    <property type="protein sequence ID" value="KLU92507.1"/>
    <property type="molecule type" value="Genomic_DNA"/>
</dbReference>
<feature type="transmembrane region" description="Helical" evidence="7">
    <location>
        <begin position="69"/>
        <end position="88"/>
    </location>
</feature>
<dbReference type="Pfam" id="PF00083">
    <property type="entry name" value="Sugar_tr"/>
    <property type="match status" value="1"/>
</dbReference>
<feature type="transmembrane region" description="Helical" evidence="7">
    <location>
        <begin position="336"/>
        <end position="356"/>
    </location>
</feature>
<evidence type="ECO:0000256" key="2">
    <source>
        <dbReference type="ARBA" id="ARBA00010992"/>
    </source>
</evidence>
<gene>
    <name evidence="9" type="ORF">MAPG_11452</name>
</gene>
<evidence type="ECO:0000256" key="7">
    <source>
        <dbReference type="SAM" id="Phobius"/>
    </source>
</evidence>
<feature type="transmembrane region" description="Helical" evidence="7">
    <location>
        <begin position="181"/>
        <end position="204"/>
    </location>
</feature>
<dbReference type="PRINTS" id="PR00171">
    <property type="entry name" value="SUGRTRNSPORT"/>
</dbReference>
<evidence type="ECO:0000256" key="4">
    <source>
        <dbReference type="ARBA" id="ARBA00022692"/>
    </source>
</evidence>
<dbReference type="VEuPathDB" id="FungiDB:MAPG_11452"/>
<evidence type="ECO:0000256" key="6">
    <source>
        <dbReference type="ARBA" id="ARBA00023136"/>
    </source>
</evidence>
<dbReference type="EMBL" id="ADBL01002824">
    <property type="status" value="NOT_ANNOTATED_CDS"/>
    <property type="molecule type" value="Genomic_DNA"/>
</dbReference>
<dbReference type="PANTHER" id="PTHR48022:SF31">
    <property type="entry name" value="HEXOSE TRANSPORTER"/>
    <property type="match status" value="1"/>
</dbReference>
<keyword evidence="5 7" id="KW-1133">Transmembrane helix</keyword>
<name>A0A0C4EFB2_MAGP6</name>
<reference evidence="9" key="2">
    <citation type="submission" date="2010-05" db="EMBL/GenBank/DDBJ databases">
        <title>The Genome Sequence of Magnaporthe poae strain ATCC 64411.</title>
        <authorList>
            <consortium name="The Broad Institute Genome Sequencing Platform"/>
            <consortium name="Broad Institute Genome Sequencing Center for Infectious Disease"/>
            <person name="Ma L.-J."/>
            <person name="Dead R."/>
            <person name="Young S."/>
            <person name="Zeng Q."/>
            <person name="Koehrsen M."/>
            <person name="Alvarado L."/>
            <person name="Berlin A."/>
            <person name="Chapman S.B."/>
            <person name="Chen Z."/>
            <person name="Freedman E."/>
            <person name="Gellesch M."/>
            <person name="Goldberg J."/>
            <person name="Griggs A."/>
            <person name="Gujja S."/>
            <person name="Heilman E.R."/>
            <person name="Heiman D."/>
            <person name="Hepburn T."/>
            <person name="Howarth C."/>
            <person name="Jen D."/>
            <person name="Larson L."/>
            <person name="Mehta T."/>
            <person name="Neiman D."/>
            <person name="Pearson M."/>
            <person name="Roberts A."/>
            <person name="Saif S."/>
            <person name="Shea T."/>
            <person name="Shenoy N."/>
            <person name="Sisk P."/>
            <person name="Stolte C."/>
            <person name="Sykes S."/>
            <person name="Walk T."/>
            <person name="White J."/>
            <person name="Yandava C."/>
            <person name="Haas B."/>
            <person name="Nusbaum C."/>
            <person name="Birren B."/>
        </authorList>
    </citation>
    <scope>NUCLEOTIDE SEQUENCE</scope>
    <source>
        <strain evidence="9">ATCC 64411</strain>
    </source>
</reference>
<dbReference type="InterPro" id="IPR020846">
    <property type="entry name" value="MFS_dom"/>
</dbReference>
<evidence type="ECO:0000313" key="11">
    <source>
        <dbReference type="Proteomes" id="UP000011715"/>
    </source>
</evidence>
<dbReference type="InterPro" id="IPR005828">
    <property type="entry name" value="MFS_sugar_transport-like"/>
</dbReference>
<reference evidence="10" key="5">
    <citation type="submission" date="2015-06" db="UniProtKB">
        <authorList>
            <consortium name="EnsemblFungi"/>
        </authorList>
    </citation>
    <scope>IDENTIFICATION</scope>
    <source>
        <strain evidence="10">ATCC 64411</strain>
    </source>
</reference>
<keyword evidence="6 7" id="KW-0472">Membrane</keyword>
<feature type="transmembrane region" description="Helical" evidence="7">
    <location>
        <begin position="95"/>
        <end position="112"/>
    </location>
</feature>
<keyword evidence="9" id="KW-0762">Sugar transport</keyword>
<evidence type="ECO:0000256" key="5">
    <source>
        <dbReference type="ARBA" id="ARBA00022989"/>
    </source>
</evidence>
<feature type="transmembrane region" description="Helical" evidence="7">
    <location>
        <begin position="434"/>
        <end position="456"/>
    </location>
</feature>
<dbReference type="PROSITE" id="PS50850">
    <property type="entry name" value="MFS"/>
    <property type="match status" value="1"/>
</dbReference>
<comment type="subcellular location">
    <subcellularLocation>
        <location evidence="1">Membrane</location>
        <topology evidence="1">Multi-pass membrane protein</topology>
    </subcellularLocation>
</comment>
<keyword evidence="3" id="KW-0813">Transport</keyword>
<feature type="transmembrane region" description="Helical" evidence="7">
    <location>
        <begin position="118"/>
        <end position="141"/>
    </location>
</feature>
<feature type="domain" description="Major facilitator superfamily (MFS) profile" evidence="8">
    <location>
        <begin position="26"/>
        <end position="459"/>
    </location>
</feature>
<reference evidence="11" key="1">
    <citation type="submission" date="2010-05" db="EMBL/GenBank/DDBJ databases">
        <title>The genome sequence of Magnaporthe poae strain ATCC 64411.</title>
        <authorList>
            <person name="Ma L.-J."/>
            <person name="Dead R."/>
            <person name="Young S."/>
            <person name="Zeng Q."/>
            <person name="Koehrsen M."/>
            <person name="Alvarado L."/>
            <person name="Berlin A."/>
            <person name="Chapman S.B."/>
            <person name="Chen Z."/>
            <person name="Freedman E."/>
            <person name="Gellesch M."/>
            <person name="Goldberg J."/>
            <person name="Griggs A."/>
            <person name="Gujja S."/>
            <person name="Heilman E.R."/>
            <person name="Heiman D."/>
            <person name="Hepburn T."/>
            <person name="Howarth C."/>
            <person name="Jen D."/>
            <person name="Larson L."/>
            <person name="Mehta T."/>
            <person name="Neiman D."/>
            <person name="Pearson M."/>
            <person name="Roberts A."/>
            <person name="Saif S."/>
            <person name="Shea T."/>
            <person name="Shenoy N."/>
            <person name="Sisk P."/>
            <person name="Stolte C."/>
            <person name="Sykes S."/>
            <person name="Walk T."/>
            <person name="White J."/>
            <person name="Yandava C."/>
            <person name="Haas B."/>
            <person name="Nusbaum C."/>
            <person name="Birren B."/>
        </authorList>
    </citation>
    <scope>NUCLEOTIDE SEQUENCE [LARGE SCALE GENOMIC DNA]</scope>
    <source>
        <strain evidence="11">ATCC 64411 / 73-15</strain>
    </source>
</reference>
<dbReference type="eggNOG" id="KOG0254">
    <property type="taxonomic scope" value="Eukaryota"/>
</dbReference>
<feature type="transmembrane region" description="Helical" evidence="7">
    <location>
        <begin position="21"/>
        <end position="39"/>
    </location>
</feature>
<dbReference type="AlphaFoldDB" id="A0A0C4EFB2"/>
<dbReference type="SUPFAM" id="SSF103473">
    <property type="entry name" value="MFS general substrate transporter"/>
    <property type="match status" value="1"/>
</dbReference>
<feature type="transmembrane region" description="Helical" evidence="7">
    <location>
        <begin position="270"/>
        <end position="292"/>
    </location>
</feature>
<dbReference type="GO" id="GO:0016020">
    <property type="term" value="C:membrane"/>
    <property type="evidence" value="ECO:0007669"/>
    <property type="project" value="UniProtKB-SubCell"/>
</dbReference>
<sequence>MGTEAMEPKTISRFVPRKQKLLIVCLILVSVVDSTMVGYNSSLMGSLNVMPSYRGYFELTTATRSLNTAISYVGGSVVALFGGFLADWRGRREAIFWACCAILVGAVIQAAAQNIGMFIAGRFIIGGGMALAQTAAPILVAETIAVKYRAFALAMYYACWGVGTLVASGVCYGTQRLDSTWAWRIPSLLQALPTVLCIVILLFVPESPRWLISRDRTDEAMAVLSIVNAGDDAAVQVQYREIHDTIRLERERGLGLRSAVLSSPSNRRRLMIASTFSIIVMLPGTNFVQFYFGDMLSAAGVRSPDTQLQVNIVLTSWTTMVAFAGSYYTDRLGRKWLCSLSLGAQAACLLVLGGLTKLYGASTDTAGIYGTISAIFFYNAFYAWGITPLTVLYPPEILSFDIRGVGMGLYTTSTKLCGLFVTMVVPFGLGAIGYQMYMINACLDVLMVVFVVLFWVETRGLTLEQVDGLFDKEKREMVAEQVKEEVGVDIDRVVVGSKTEGLGVEVAEVKR</sequence>
<dbReference type="Gene3D" id="1.20.1250.20">
    <property type="entry name" value="MFS general substrate transporter like domains"/>
    <property type="match status" value="1"/>
</dbReference>
<reference evidence="10" key="4">
    <citation type="journal article" date="2015" name="G3 (Bethesda)">
        <title>Genome sequences of three phytopathogenic species of the Magnaporthaceae family of fungi.</title>
        <authorList>
            <person name="Okagaki L.H."/>
            <person name="Nunes C.C."/>
            <person name="Sailsbery J."/>
            <person name="Clay B."/>
            <person name="Brown D."/>
            <person name="John T."/>
            <person name="Oh Y."/>
            <person name="Young N."/>
            <person name="Fitzgerald M."/>
            <person name="Haas B.J."/>
            <person name="Zeng Q."/>
            <person name="Young S."/>
            <person name="Adiconis X."/>
            <person name="Fan L."/>
            <person name="Levin J.Z."/>
            <person name="Mitchell T.K."/>
            <person name="Okubara P.A."/>
            <person name="Farman M.L."/>
            <person name="Kohn L.M."/>
            <person name="Birren B."/>
            <person name="Ma L.-J."/>
            <person name="Dean R.A."/>
        </authorList>
    </citation>
    <scope>NUCLEOTIDE SEQUENCE</scope>
    <source>
        <strain evidence="10">ATCC 64411 / 73-15</strain>
    </source>
</reference>
<keyword evidence="4 7" id="KW-0812">Transmembrane</keyword>
<comment type="similarity">
    <text evidence="2">Belongs to the major facilitator superfamily. Sugar transporter (TC 2.A.1.1) family.</text>
</comment>
<evidence type="ECO:0000256" key="1">
    <source>
        <dbReference type="ARBA" id="ARBA00004141"/>
    </source>
</evidence>
<protein>
    <submittedName>
        <fullName evidence="9">High-affinity glucose transporter</fullName>
    </submittedName>
</protein>
<feature type="transmembrane region" description="Helical" evidence="7">
    <location>
        <begin position="312"/>
        <end position="329"/>
    </location>
</feature>
<organism evidence="10 11">
    <name type="scientific">Magnaporthiopsis poae (strain ATCC 64411 / 73-15)</name>
    <name type="common">Kentucky bluegrass fungus</name>
    <name type="synonym">Magnaporthe poae</name>
    <dbReference type="NCBI Taxonomy" id="644358"/>
    <lineage>
        <taxon>Eukaryota</taxon>
        <taxon>Fungi</taxon>
        <taxon>Dikarya</taxon>
        <taxon>Ascomycota</taxon>
        <taxon>Pezizomycotina</taxon>
        <taxon>Sordariomycetes</taxon>
        <taxon>Sordariomycetidae</taxon>
        <taxon>Magnaporthales</taxon>
        <taxon>Magnaporthaceae</taxon>
        <taxon>Magnaporthiopsis</taxon>
    </lineage>
</organism>
<accession>A0A0C4EFB2</accession>
<keyword evidence="11" id="KW-1185">Reference proteome</keyword>
<dbReference type="PANTHER" id="PTHR48022">
    <property type="entry name" value="PLASTIDIC GLUCOSE TRANSPORTER 4"/>
    <property type="match status" value="1"/>
</dbReference>
<dbReference type="Proteomes" id="UP000011715">
    <property type="component" value="Unassembled WGS sequence"/>
</dbReference>
<evidence type="ECO:0000259" key="8">
    <source>
        <dbReference type="PROSITE" id="PS50850"/>
    </source>
</evidence>
<evidence type="ECO:0000313" key="9">
    <source>
        <dbReference type="EMBL" id="KLU92507.1"/>
    </source>
</evidence>
<feature type="transmembrane region" description="Helical" evidence="7">
    <location>
        <begin position="405"/>
        <end position="428"/>
    </location>
</feature>
<dbReference type="OMA" id="YYACWGV"/>
<dbReference type="InterPro" id="IPR003663">
    <property type="entry name" value="Sugar/inositol_transpt"/>
</dbReference>
<reference evidence="9" key="3">
    <citation type="submission" date="2011-03" db="EMBL/GenBank/DDBJ databases">
        <title>Annotation of Magnaporthe poae ATCC 64411.</title>
        <authorList>
            <person name="Ma L.-J."/>
            <person name="Dead R."/>
            <person name="Young S.K."/>
            <person name="Zeng Q."/>
            <person name="Gargeya S."/>
            <person name="Fitzgerald M."/>
            <person name="Haas B."/>
            <person name="Abouelleil A."/>
            <person name="Alvarado L."/>
            <person name="Arachchi H.M."/>
            <person name="Berlin A."/>
            <person name="Brown A."/>
            <person name="Chapman S.B."/>
            <person name="Chen Z."/>
            <person name="Dunbar C."/>
            <person name="Freedman E."/>
            <person name="Gearin G."/>
            <person name="Gellesch M."/>
            <person name="Goldberg J."/>
            <person name="Griggs A."/>
            <person name="Gujja S."/>
            <person name="Heiman D."/>
            <person name="Howarth C."/>
            <person name="Larson L."/>
            <person name="Lui A."/>
            <person name="MacDonald P.J.P."/>
            <person name="Mehta T."/>
            <person name="Montmayeur A."/>
            <person name="Murphy C."/>
            <person name="Neiman D."/>
            <person name="Pearson M."/>
            <person name="Priest M."/>
            <person name="Roberts A."/>
            <person name="Saif S."/>
            <person name="Shea T."/>
            <person name="Shenoy N."/>
            <person name="Sisk P."/>
            <person name="Stolte C."/>
            <person name="Sykes S."/>
            <person name="Yandava C."/>
            <person name="Wortman J."/>
            <person name="Nusbaum C."/>
            <person name="Birren B."/>
        </authorList>
    </citation>
    <scope>NUCLEOTIDE SEQUENCE</scope>
    <source>
        <strain evidence="9">ATCC 64411</strain>
    </source>
</reference>
<dbReference type="InterPro" id="IPR036259">
    <property type="entry name" value="MFS_trans_sf"/>
</dbReference>
<proteinExistence type="inferred from homology"/>
<feature type="transmembrane region" description="Helical" evidence="7">
    <location>
        <begin position="368"/>
        <end position="393"/>
    </location>
</feature>
<dbReference type="OrthoDB" id="4540492at2759"/>
<evidence type="ECO:0000256" key="3">
    <source>
        <dbReference type="ARBA" id="ARBA00022448"/>
    </source>
</evidence>
<dbReference type="GO" id="GO:0005351">
    <property type="term" value="F:carbohydrate:proton symporter activity"/>
    <property type="evidence" value="ECO:0007669"/>
    <property type="project" value="TreeGrafter"/>
</dbReference>
<dbReference type="InterPro" id="IPR050360">
    <property type="entry name" value="MFS_Sugar_Transporters"/>
</dbReference>